<organism evidence="6 7">
    <name type="scientific">Shewanella zhuhaiensis</name>
    <dbReference type="NCBI Taxonomy" id="2919576"/>
    <lineage>
        <taxon>Bacteria</taxon>
        <taxon>Pseudomonadati</taxon>
        <taxon>Pseudomonadota</taxon>
        <taxon>Gammaproteobacteria</taxon>
        <taxon>Alteromonadales</taxon>
        <taxon>Shewanellaceae</taxon>
        <taxon>Shewanella</taxon>
    </lineage>
</organism>
<dbReference type="InterPro" id="IPR058627">
    <property type="entry name" value="MdtA-like_C"/>
</dbReference>
<feature type="domain" description="CzcB-like barrel-sandwich hybrid" evidence="5">
    <location>
        <begin position="77"/>
        <end position="192"/>
    </location>
</feature>
<dbReference type="Pfam" id="PF25973">
    <property type="entry name" value="BSH_CzcB"/>
    <property type="match status" value="1"/>
</dbReference>
<protein>
    <submittedName>
        <fullName evidence="6">Efflux RND transporter periplasmic adaptor subunit</fullName>
    </submittedName>
</protein>
<dbReference type="EMBL" id="JAKUDL010000001">
    <property type="protein sequence ID" value="MCH4292944.1"/>
    <property type="molecule type" value="Genomic_DNA"/>
</dbReference>
<dbReference type="FunFam" id="2.40.30.170:FF:000010">
    <property type="entry name" value="Efflux RND transporter periplasmic adaptor subunit"/>
    <property type="match status" value="1"/>
</dbReference>
<dbReference type="Pfam" id="PF25954">
    <property type="entry name" value="Beta-barrel_RND_2"/>
    <property type="match status" value="1"/>
</dbReference>
<comment type="caution">
    <text evidence="6">The sequence shown here is derived from an EMBL/GenBank/DDBJ whole genome shotgun (WGS) entry which is preliminary data.</text>
</comment>
<dbReference type="InterPro" id="IPR058647">
    <property type="entry name" value="BSH_CzcB-like"/>
</dbReference>
<gene>
    <name evidence="6" type="ORF">MJ923_01335</name>
</gene>
<dbReference type="PANTHER" id="PTHR30469">
    <property type="entry name" value="MULTIDRUG RESISTANCE PROTEIN MDTA"/>
    <property type="match status" value="1"/>
</dbReference>
<evidence type="ECO:0000313" key="6">
    <source>
        <dbReference type="EMBL" id="MCH4292944.1"/>
    </source>
</evidence>
<evidence type="ECO:0000256" key="1">
    <source>
        <dbReference type="ARBA" id="ARBA00009477"/>
    </source>
</evidence>
<evidence type="ECO:0000259" key="5">
    <source>
        <dbReference type="Pfam" id="PF25973"/>
    </source>
</evidence>
<dbReference type="Gene3D" id="1.10.287.470">
    <property type="entry name" value="Helix hairpin bin"/>
    <property type="match status" value="1"/>
</dbReference>
<accession>A0AAJ1BDU7</accession>
<dbReference type="RefSeq" id="WP_240589576.1">
    <property type="nucleotide sequence ID" value="NZ_JAKUDL010000001.1"/>
</dbReference>
<dbReference type="InterPro" id="IPR058792">
    <property type="entry name" value="Beta-barrel_RND_2"/>
</dbReference>
<dbReference type="PANTHER" id="PTHR30469:SF11">
    <property type="entry name" value="BLL4320 PROTEIN"/>
    <property type="match status" value="1"/>
</dbReference>
<dbReference type="InterPro" id="IPR006143">
    <property type="entry name" value="RND_pump_MFP"/>
</dbReference>
<comment type="similarity">
    <text evidence="1">Belongs to the membrane fusion protein (MFP) (TC 8.A.1) family.</text>
</comment>
<reference evidence="6 7" key="1">
    <citation type="submission" date="2022-02" db="EMBL/GenBank/DDBJ databases">
        <title>The genome sequence of Shewanella sp. 3B26.</title>
        <authorList>
            <person name="Du J."/>
        </authorList>
    </citation>
    <scope>NUCLEOTIDE SEQUENCE [LARGE SCALE GENOMIC DNA]</scope>
    <source>
        <strain evidence="6 7">3B26</strain>
    </source>
</reference>
<dbReference type="SUPFAM" id="SSF111369">
    <property type="entry name" value="HlyD-like secretion proteins"/>
    <property type="match status" value="1"/>
</dbReference>
<evidence type="ECO:0000259" key="3">
    <source>
        <dbReference type="Pfam" id="PF25954"/>
    </source>
</evidence>
<sequence length="361" mass="39356">MNRSRLRRAGFGFAVSILFILTVLPVSAEEPPATDAIPVTAQPVKKASFRDVSNEVGKISAIDSVELGFSLSGSARLVAVYFNDGDKVQQGELIAELDSTKARAELDMARSNLALAKSKLVRTRELLAKEPGSLSKQDADELEEAVNLANAEFKLKAAELNDYYLRAPFDGQLSSFKPSIGARLKEADPLVTLYRVDSVEIRYALGQEDFGKAASGQKVQVKVETYKDRSFEGIVTYVAPVVDESSGRVAVHASLSNPDYALAPGMFASVKQIFRENIERLLVPQNSVVAKDKERFVWVVSGDRVKKRNVTLGNNTNDGDVVVTAGLQASDMVVKTGIQNLTENARVRLVPDKPADTQEKH</sequence>
<name>A0AAJ1BDU7_9GAMM</name>
<feature type="signal peptide" evidence="2">
    <location>
        <begin position="1"/>
        <end position="28"/>
    </location>
</feature>
<dbReference type="GO" id="GO:1990281">
    <property type="term" value="C:efflux pump complex"/>
    <property type="evidence" value="ECO:0007669"/>
    <property type="project" value="TreeGrafter"/>
</dbReference>
<dbReference type="GO" id="GO:0015562">
    <property type="term" value="F:efflux transmembrane transporter activity"/>
    <property type="evidence" value="ECO:0007669"/>
    <property type="project" value="TreeGrafter"/>
</dbReference>
<feature type="chain" id="PRO_5042578751" evidence="2">
    <location>
        <begin position="29"/>
        <end position="361"/>
    </location>
</feature>
<keyword evidence="7" id="KW-1185">Reference proteome</keyword>
<dbReference type="Proteomes" id="UP001297581">
    <property type="component" value="Unassembled WGS sequence"/>
</dbReference>
<dbReference type="AlphaFoldDB" id="A0AAJ1BDU7"/>
<dbReference type="Gene3D" id="2.40.30.170">
    <property type="match status" value="1"/>
</dbReference>
<keyword evidence="2" id="KW-0732">Signal</keyword>
<evidence type="ECO:0000256" key="2">
    <source>
        <dbReference type="SAM" id="SignalP"/>
    </source>
</evidence>
<dbReference type="Gene3D" id="2.40.420.20">
    <property type="match status" value="1"/>
</dbReference>
<dbReference type="Pfam" id="PF25967">
    <property type="entry name" value="RND-MFP_C"/>
    <property type="match status" value="1"/>
</dbReference>
<feature type="domain" description="CusB-like beta-barrel" evidence="3">
    <location>
        <begin position="205"/>
        <end position="271"/>
    </location>
</feature>
<dbReference type="Gene3D" id="2.40.50.100">
    <property type="match status" value="1"/>
</dbReference>
<evidence type="ECO:0000313" key="7">
    <source>
        <dbReference type="Proteomes" id="UP001297581"/>
    </source>
</evidence>
<dbReference type="NCBIfam" id="TIGR01730">
    <property type="entry name" value="RND_mfp"/>
    <property type="match status" value="1"/>
</dbReference>
<feature type="domain" description="Multidrug resistance protein MdtA-like C-terminal permuted SH3" evidence="4">
    <location>
        <begin position="281"/>
        <end position="339"/>
    </location>
</feature>
<evidence type="ECO:0000259" key="4">
    <source>
        <dbReference type="Pfam" id="PF25967"/>
    </source>
</evidence>
<proteinExistence type="inferred from homology"/>